<sequence length="588" mass="65560">MSGFEAAGIVLGSLPLVISSLEHYRDGLRTIQRWRKYERELQSLVRNLETERAKLQNVCEKLLVGLVPPSRIEAMVNNPMGDLWQESNTQKKIRARLWRSWAVFEDTTRSMQSAIEELMEKLRVPVRSETNLPWVDTSSIAKEVKRAGFALNRSQYAELLSTIRDGVSNLESLITTNIELEPQRRVRSRIRLLSILHSLSVSIYRAIMSNFRCTCKHGVGMRLATWPAAVTPDDMEEDIVCDMKFHLALSCEESTKEAPGLWEHVSAAPLPPPAPVLPPTPEPLAPVVANTATRTRSLKRKPKSVGWAANALFQSNAATASSATSSVSVTAAASVSTTIAHFSSLNLCVRAKESQKPREGQHYGTIVDSLATRPRYFAVHPVYRQLSVSSERDVCSGGSRFVSLREILTRQNRMQHMTYRDRLQLAVYVASSVLQLYETPWLPRTPSCKDIFFPVWNDSPYYDQAFVVAGSNPTLSATPFLIRNPTLLALGILLIEILRGQTIDALRSPDEKSASASRDGIAGMLLDYMTAQRLLSDVYQASSNYGSAVRRCINGEFSGQTLDLDDEDFRQEVYSGVVALLEEDLSHA</sequence>
<name>A0AA40CBP0_9PEZI</name>
<organism evidence="3 4">
    <name type="scientific">Immersiella caudata</name>
    <dbReference type="NCBI Taxonomy" id="314043"/>
    <lineage>
        <taxon>Eukaryota</taxon>
        <taxon>Fungi</taxon>
        <taxon>Dikarya</taxon>
        <taxon>Ascomycota</taxon>
        <taxon>Pezizomycotina</taxon>
        <taxon>Sordariomycetes</taxon>
        <taxon>Sordariomycetidae</taxon>
        <taxon>Sordariales</taxon>
        <taxon>Lasiosphaeriaceae</taxon>
        <taxon>Immersiella</taxon>
    </lineage>
</organism>
<comment type="caution">
    <text evidence="3">The sequence shown here is derived from an EMBL/GenBank/DDBJ whole genome shotgun (WGS) entry which is preliminary data.</text>
</comment>
<accession>A0AA40CBP0</accession>
<evidence type="ECO:0000256" key="1">
    <source>
        <dbReference type="SAM" id="Coils"/>
    </source>
</evidence>
<keyword evidence="1" id="KW-0175">Coiled coil</keyword>
<dbReference type="InterPro" id="IPR056002">
    <property type="entry name" value="DUF7580"/>
</dbReference>
<evidence type="ECO:0000313" key="3">
    <source>
        <dbReference type="EMBL" id="KAK0631463.1"/>
    </source>
</evidence>
<dbReference type="AlphaFoldDB" id="A0AA40CBP0"/>
<feature type="coiled-coil region" evidence="1">
    <location>
        <begin position="34"/>
        <end position="61"/>
    </location>
</feature>
<protein>
    <recommendedName>
        <fullName evidence="2">DUF7580 domain-containing protein</fullName>
    </recommendedName>
</protein>
<evidence type="ECO:0000259" key="2">
    <source>
        <dbReference type="Pfam" id="PF24476"/>
    </source>
</evidence>
<gene>
    <name evidence="3" type="ORF">B0T14DRAFT_559256</name>
</gene>
<dbReference type="PANTHER" id="PTHR35186:SF4">
    <property type="entry name" value="PRION-INHIBITION AND PROPAGATION HELO DOMAIN-CONTAINING PROTEIN"/>
    <property type="match status" value="1"/>
</dbReference>
<dbReference type="Pfam" id="PF24476">
    <property type="entry name" value="DUF7580"/>
    <property type="match status" value="1"/>
</dbReference>
<reference evidence="3" key="1">
    <citation type="submission" date="2023-06" db="EMBL/GenBank/DDBJ databases">
        <title>Genome-scale phylogeny and comparative genomics of the fungal order Sordariales.</title>
        <authorList>
            <consortium name="Lawrence Berkeley National Laboratory"/>
            <person name="Hensen N."/>
            <person name="Bonometti L."/>
            <person name="Westerberg I."/>
            <person name="Brannstrom I.O."/>
            <person name="Guillou S."/>
            <person name="Cros-Aarteil S."/>
            <person name="Calhoun S."/>
            <person name="Haridas S."/>
            <person name="Kuo A."/>
            <person name="Mondo S."/>
            <person name="Pangilinan J."/>
            <person name="Riley R."/>
            <person name="Labutti K."/>
            <person name="Andreopoulos B."/>
            <person name="Lipzen A."/>
            <person name="Chen C."/>
            <person name="Yanf M."/>
            <person name="Daum C."/>
            <person name="Ng V."/>
            <person name="Clum A."/>
            <person name="Steindorff A."/>
            <person name="Ohm R."/>
            <person name="Martin F."/>
            <person name="Silar P."/>
            <person name="Natvig D."/>
            <person name="Lalanne C."/>
            <person name="Gautier V."/>
            <person name="Ament-Velasquez S.L."/>
            <person name="Kruys A."/>
            <person name="Hutchinson M.I."/>
            <person name="Powell A.J."/>
            <person name="Barry K."/>
            <person name="Miller A.N."/>
            <person name="Grigoriev I.V."/>
            <person name="Debuchy R."/>
            <person name="Gladieux P."/>
            <person name="Thoren M.H."/>
            <person name="Johannesson H."/>
        </authorList>
    </citation>
    <scope>NUCLEOTIDE SEQUENCE</scope>
    <source>
        <strain evidence="3">CBS 606.72</strain>
    </source>
</reference>
<evidence type="ECO:0000313" key="4">
    <source>
        <dbReference type="Proteomes" id="UP001175000"/>
    </source>
</evidence>
<dbReference type="PANTHER" id="PTHR35186">
    <property type="entry name" value="ANK_REP_REGION DOMAIN-CONTAINING PROTEIN"/>
    <property type="match status" value="1"/>
</dbReference>
<keyword evidence="4" id="KW-1185">Reference proteome</keyword>
<dbReference type="EMBL" id="JAULSU010000001">
    <property type="protein sequence ID" value="KAK0631463.1"/>
    <property type="molecule type" value="Genomic_DNA"/>
</dbReference>
<feature type="domain" description="DUF7580" evidence="2">
    <location>
        <begin position="200"/>
        <end position="586"/>
    </location>
</feature>
<proteinExistence type="predicted"/>
<dbReference type="Proteomes" id="UP001175000">
    <property type="component" value="Unassembled WGS sequence"/>
</dbReference>